<organism evidence="4 5">
    <name type="scientific">Rhodamnia argentea</name>
    <dbReference type="NCBI Taxonomy" id="178133"/>
    <lineage>
        <taxon>Eukaryota</taxon>
        <taxon>Viridiplantae</taxon>
        <taxon>Streptophyta</taxon>
        <taxon>Embryophyta</taxon>
        <taxon>Tracheophyta</taxon>
        <taxon>Spermatophyta</taxon>
        <taxon>Magnoliopsida</taxon>
        <taxon>eudicotyledons</taxon>
        <taxon>Gunneridae</taxon>
        <taxon>Pentapetalae</taxon>
        <taxon>rosids</taxon>
        <taxon>malvids</taxon>
        <taxon>Myrtales</taxon>
        <taxon>Myrtaceae</taxon>
        <taxon>Myrtoideae</taxon>
        <taxon>Myrteae</taxon>
        <taxon>Australasian group</taxon>
        <taxon>Rhodamnia</taxon>
    </lineage>
</organism>
<name>A0ABM3GXA7_9MYRT</name>
<dbReference type="Proteomes" id="UP000827889">
    <property type="component" value="Chromosome 11"/>
</dbReference>
<dbReference type="InterPro" id="IPR000477">
    <property type="entry name" value="RT_dom"/>
</dbReference>
<feature type="region of interest" description="Disordered" evidence="1">
    <location>
        <begin position="153"/>
        <end position="188"/>
    </location>
</feature>
<dbReference type="Gene3D" id="3.30.70.270">
    <property type="match status" value="1"/>
</dbReference>
<dbReference type="InterPro" id="IPR043502">
    <property type="entry name" value="DNA/RNA_pol_sf"/>
</dbReference>
<sequence>MVPRWIEKLKKALEVLGCTDEEKVTLAVYQLEGTADDWWKATGGGVFLEGTALNRTAFTEAFNGKYSSETAQERKPIELQQLRRNQPTIDQYEAEFTKLSRYASRMVENPIDKAQRFRDGLRPNLRSQMIALNLRTYNKMYERGQMIKRDMKDRAASSGSPIMDNRQFGNRPMENNKRFVPPIGKNIGKPVHRSNWNCRLCGRKHGNGPCPNRTGVCFKCGQVGHQMRTRPSQASRPRFQGQRPQYGLPARAAPSNNQNRPPAQGRVYAVARKEAENAPGVVTGTVTLCDHATYALFNPEVSYSFVFARFAELAKMKLEPLGVVLHVTTPLKDKVLVSLGCSDCKIVIGGSEEIIDLAVLTMYDFDVIIGMDWLGRQGTVMDCGNGVIGFHSTDFPRFKFVGSPGGTSIPLISSLEATKLLDEGCQAYLAVVADSTIEEPKLEDLVVVREFPDVFPKELPGSPPEREIEFMIELAPGTEPISKAPYRMSLLELKELKLNQATVKNKYPLPRIYDLFDQLQGASVFSKLDIRTGYHQLRIKKEDIPKSAFRTRYGHYEFMAMPFGLTNAPAAFMDLMH</sequence>
<dbReference type="Pfam" id="PF03732">
    <property type="entry name" value="Retrotrans_gag"/>
    <property type="match status" value="1"/>
</dbReference>
<evidence type="ECO:0000256" key="1">
    <source>
        <dbReference type="SAM" id="MobiDB-lite"/>
    </source>
</evidence>
<dbReference type="CDD" id="cd01647">
    <property type="entry name" value="RT_LTR"/>
    <property type="match status" value="1"/>
</dbReference>
<dbReference type="Pfam" id="PF00078">
    <property type="entry name" value="RVT_1"/>
    <property type="match status" value="1"/>
</dbReference>
<evidence type="ECO:0000259" key="3">
    <source>
        <dbReference type="Pfam" id="PF03732"/>
    </source>
</evidence>
<dbReference type="Gene3D" id="3.10.10.10">
    <property type="entry name" value="HIV Type 1 Reverse Transcriptase, subunit A, domain 1"/>
    <property type="match status" value="1"/>
</dbReference>
<feature type="domain" description="Retrotransposon gag" evidence="3">
    <location>
        <begin position="26"/>
        <end position="123"/>
    </location>
</feature>
<feature type="region of interest" description="Disordered" evidence="1">
    <location>
        <begin position="228"/>
        <end position="263"/>
    </location>
</feature>
<dbReference type="Gene3D" id="2.40.70.10">
    <property type="entry name" value="Acid Proteases"/>
    <property type="match status" value="1"/>
</dbReference>
<feature type="domain" description="Reverse transcriptase" evidence="2">
    <location>
        <begin position="486"/>
        <end position="577"/>
    </location>
</feature>
<reference evidence="5" key="1">
    <citation type="submission" date="2025-08" db="UniProtKB">
        <authorList>
            <consortium name="RefSeq"/>
        </authorList>
    </citation>
    <scope>IDENTIFICATION</scope>
    <source>
        <tissue evidence="5">Leaf</tissue>
    </source>
</reference>
<dbReference type="SUPFAM" id="SSF56672">
    <property type="entry name" value="DNA/RNA polymerases"/>
    <property type="match status" value="1"/>
</dbReference>
<dbReference type="InterPro" id="IPR005162">
    <property type="entry name" value="Retrotrans_gag_dom"/>
</dbReference>
<dbReference type="Pfam" id="PF08284">
    <property type="entry name" value="RVP_2"/>
    <property type="match status" value="1"/>
</dbReference>
<dbReference type="InterPro" id="IPR032567">
    <property type="entry name" value="RTL1-rel"/>
</dbReference>
<keyword evidence="4" id="KW-1185">Reference proteome</keyword>
<evidence type="ECO:0000313" key="4">
    <source>
        <dbReference type="Proteomes" id="UP000827889"/>
    </source>
</evidence>
<dbReference type="GeneID" id="125312930"/>
<dbReference type="PANTHER" id="PTHR15503">
    <property type="entry name" value="LDOC1 RELATED"/>
    <property type="match status" value="1"/>
</dbReference>
<gene>
    <name evidence="5" type="primary">LOC125312930</name>
</gene>
<dbReference type="InterPro" id="IPR043128">
    <property type="entry name" value="Rev_trsase/Diguanyl_cyclase"/>
</dbReference>
<evidence type="ECO:0000313" key="5">
    <source>
        <dbReference type="RefSeq" id="XP_048128973.1"/>
    </source>
</evidence>
<dbReference type="RefSeq" id="XP_048128973.1">
    <property type="nucleotide sequence ID" value="XM_048273016.1"/>
</dbReference>
<dbReference type="PANTHER" id="PTHR15503:SF45">
    <property type="entry name" value="RNA-DIRECTED DNA POLYMERASE HOMOLOG"/>
    <property type="match status" value="1"/>
</dbReference>
<dbReference type="InterPro" id="IPR021109">
    <property type="entry name" value="Peptidase_aspartic_dom_sf"/>
</dbReference>
<accession>A0ABM3GXA7</accession>
<proteinExistence type="predicted"/>
<evidence type="ECO:0000259" key="2">
    <source>
        <dbReference type="Pfam" id="PF00078"/>
    </source>
</evidence>
<protein>
    <submittedName>
        <fullName evidence="5">Uncharacterized protein LOC125312930</fullName>
    </submittedName>
</protein>
<dbReference type="CDD" id="cd00303">
    <property type="entry name" value="retropepsin_like"/>
    <property type="match status" value="1"/>
</dbReference>